<protein>
    <submittedName>
        <fullName evidence="1">Uncharacterized protein</fullName>
    </submittedName>
</protein>
<reference evidence="1 2" key="1">
    <citation type="submission" date="2024-11" db="EMBL/GenBank/DDBJ databases">
        <title>A near-complete genome assembly of Cinchona calisaya.</title>
        <authorList>
            <person name="Lian D.C."/>
            <person name="Zhao X.W."/>
            <person name="Wei L."/>
        </authorList>
    </citation>
    <scope>NUCLEOTIDE SEQUENCE [LARGE SCALE GENOMIC DNA]</scope>
    <source>
        <tissue evidence="1">Nenye</tissue>
    </source>
</reference>
<dbReference type="Proteomes" id="UP001630127">
    <property type="component" value="Unassembled WGS sequence"/>
</dbReference>
<comment type="caution">
    <text evidence="1">The sequence shown here is derived from an EMBL/GenBank/DDBJ whole genome shotgun (WGS) entry which is preliminary data.</text>
</comment>
<gene>
    <name evidence="1" type="ORF">ACH5RR_037488</name>
</gene>
<organism evidence="1 2">
    <name type="scientific">Cinchona calisaya</name>
    <dbReference type="NCBI Taxonomy" id="153742"/>
    <lineage>
        <taxon>Eukaryota</taxon>
        <taxon>Viridiplantae</taxon>
        <taxon>Streptophyta</taxon>
        <taxon>Embryophyta</taxon>
        <taxon>Tracheophyta</taxon>
        <taxon>Spermatophyta</taxon>
        <taxon>Magnoliopsida</taxon>
        <taxon>eudicotyledons</taxon>
        <taxon>Gunneridae</taxon>
        <taxon>Pentapetalae</taxon>
        <taxon>asterids</taxon>
        <taxon>lamiids</taxon>
        <taxon>Gentianales</taxon>
        <taxon>Rubiaceae</taxon>
        <taxon>Cinchonoideae</taxon>
        <taxon>Cinchoneae</taxon>
        <taxon>Cinchona</taxon>
    </lineage>
</organism>
<keyword evidence="2" id="KW-1185">Reference proteome</keyword>
<dbReference type="EMBL" id="JBJUIK010000015">
    <property type="protein sequence ID" value="KAL3503039.1"/>
    <property type="molecule type" value="Genomic_DNA"/>
</dbReference>
<dbReference type="AlphaFoldDB" id="A0ABD2Y6C1"/>
<evidence type="ECO:0000313" key="2">
    <source>
        <dbReference type="Proteomes" id="UP001630127"/>
    </source>
</evidence>
<sequence length="103" mass="11180">MDACVESSSSKEDSFPPVVCTPCVEPISVVSNPMSDRGKESFSPSENIVLSPSNDAATDIALPEEKVILESNTGMWDPETTVYNHFTCWMMPMGIRIAAVPIL</sequence>
<accession>A0ABD2Y6C1</accession>
<evidence type="ECO:0000313" key="1">
    <source>
        <dbReference type="EMBL" id="KAL3503039.1"/>
    </source>
</evidence>
<name>A0ABD2Y6C1_9GENT</name>
<proteinExistence type="predicted"/>